<dbReference type="InterPro" id="IPR036388">
    <property type="entry name" value="WH-like_DNA-bd_sf"/>
</dbReference>
<dbReference type="SUPFAM" id="SSF46785">
    <property type="entry name" value="Winged helix' DNA-binding domain"/>
    <property type="match status" value="1"/>
</dbReference>
<feature type="domain" description="HTH arsR-type" evidence="4">
    <location>
        <begin position="1"/>
        <end position="92"/>
    </location>
</feature>
<accession>A0AAW9SEE0</accession>
<dbReference type="SMART" id="SM00418">
    <property type="entry name" value="HTH_ARSR"/>
    <property type="match status" value="1"/>
</dbReference>
<evidence type="ECO:0000313" key="5">
    <source>
        <dbReference type="EMBL" id="MEN7549693.1"/>
    </source>
</evidence>
<proteinExistence type="predicted"/>
<evidence type="ECO:0000256" key="2">
    <source>
        <dbReference type="ARBA" id="ARBA00023125"/>
    </source>
</evidence>
<comment type="caution">
    <text evidence="5">The sequence shown here is derived from an EMBL/GenBank/DDBJ whole genome shotgun (WGS) entry which is preliminary data.</text>
</comment>
<keyword evidence="1" id="KW-0805">Transcription regulation</keyword>
<evidence type="ECO:0000259" key="4">
    <source>
        <dbReference type="PROSITE" id="PS50987"/>
    </source>
</evidence>
<dbReference type="Pfam" id="PF01022">
    <property type="entry name" value="HTH_5"/>
    <property type="match status" value="1"/>
</dbReference>
<sequence>MEFSKIKKISKALSDDNRLKILLAIRKKASCLQCTEIYDMVQLTQPSISHHMKQLIEADLVLYSKEGRNVKYNLNKKVLNEYIAFLEELKES</sequence>
<dbReference type="PRINTS" id="PR00778">
    <property type="entry name" value="HTHARSR"/>
</dbReference>
<dbReference type="InterPro" id="IPR001845">
    <property type="entry name" value="HTH_ArsR_DNA-bd_dom"/>
</dbReference>
<keyword evidence="3" id="KW-0804">Transcription</keyword>
<keyword evidence="2" id="KW-0238">DNA-binding</keyword>
<dbReference type="InterPro" id="IPR051011">
    <property type="entry name" value="Metal_resp_trans_reg"/>
</dbReference>
<keyword evidence="6" id="KW-1185">Reference proteome</keyword>
<dbReference type="GO" id="GO:0003677">
    <property type="term" value="F:DNA binding"/>
    <property type="evidence" value="ECO:0007669"/>
    <property type="project" value="UniProtKB-KW"/>
</dbReference>
<dbReference type="Proteomes" id="UP001403385">
    <property type="component" value="Unassembled WGS sequence"/>
</dbReference>
<evidence type="ECO:0000256" key="1">
    <source>
        <dbReference type="ARBA" id="ARBA00023015"/>
    </source>
</evidence>
<dbReference type="CDD" id="cd00090">
    <property type="entry name" value="HTH_ARSR"/>
    <property type="match status" value="1"/>
</dbReference>
<dbReference type="NCBIfam" id="NF033788">
    <property type="entry name" value="HTH_metalloreg"/>
    <property type="match status" value="1"/>
</dbReference>
<dbReference type="PROSITE" id="PS50987">
    <property type="entry name" value="HTH_ARSR_2"/>
    <property type="match status" value="1"/>
</dbReference>
<dbReference type="InterPro" id="IPR011991">
    <property type="entry name" value="ArsR-like_HTH"/>
</dbReference>
<dbReference type="AlphaFoldDB" id="A0AAW9SEE0"/>
<protein>
    <submittedName>
        <fullName evidence="5">Metalloregulator ArsR/SmtB family transcription factor</fullName>
    </submittedName>
</protein>
<dbReference type="InterPro" id="IPR036390">
    <property type="entry name" value="WH_DNA-bd_sf"/>
</dbReference>
<evidence type="ECO:0000256" key="3">
    <source>
        <dbReference type="ARBA" id="ARBA00023163"/>
    </source>
</evidence>
<reference evidence="5 6" key="1">
    <citation type="submission" date="2024-04" db="EMBL/GenBank/DDBJ databases">
        <title>Novel genus in family Flammeovirgaceae.</title>
        <authorList>
            <person name="Nguyen T.H."/>
            <person name="Vuong T.Q."/>
            <person name="Le H."/>
            <person name="Kim S.-G."/>
        </authorList>
    </citation>
    <scope>NUCLEOTIDE SEQUENCE [LARGE SCALE GENOMIC DNA]</scope>
    <source>
        <strain evidence="5 6">JCM 23209</strain>
    </source>
</reference>
<gene>
    <name evidence="5" type="ORF">AAG747_17350</name>
</gene>
<name>A0AAW9SEE0_9BACT</name>
<dbReference type="PANTHER" id="PTHR43132">
    <property type="entry name" value="ARSENICAL RESISTANCE OPERON REPRESSOR ARSR-RELATED"/>
    <property type="match status" value="1"/>
</dbReference>
<evidence type="ECO:0000313" key="6">
    <source>
        <dbReference type="Proteomes" id="UP001403385"/>
    </source>
</evidence>
<dbReference type="GO" id="GO:0003700">
    <property type="term" value="F:DNA-binding transcription factor activity"/>
    <property type="evidence" value="ECO:0007669"/>
    <property type="project" value="InterPro"/>
</dbReference>
<organism evidence="5 6">
    <name type="scientific">Rapidithrix thailandica</name>
    <dbReference type="NCBI Taxonomy" id="413964"/>
    <lineage>
        <taxon>Bacteria</taxon>
        <taxon>Pseudomonadati</taxon>
        <taxon>Bacteroidota</taxon>
        <taxon>Cytophagia</taxon>
        <taxon>Cytophagales</taxon>
        <taxon>Flammeovirgaceae</taxon>
        <taxon>Rapidithrix</taxon>
    </lineage>
</organism>
<dbReference type="EMBL" id="JBDKWZ010000010">
    <property type="protein sequence ID" value="MEN7549693.1"/>
    <property type="molecule type" value="Genomic_DNA"/>
</dbReference>
<dbReference type="Gene3D" id="1.10.10.10">
    <property type="entry name" value="Winged helix-like DNA-binding domain superfamily/Winged helix DNA-binding domain"/>
    <property type="match status" value="1"/>
</dbReference>
<dbReference type="PANTHER" id="PTHR43132:SF2">
    <property type="entry name" value="ARSENICAL RESISTANCE OPERON REPRESSOR ARSR-RELATED"/>
    <property type="match status" value="1"/>
</dbReference>
<dbReference type="RefSeq" id="WP_346822472.1">
    <property type="nucleotide sequence ID" value="NZ_JBDKWZ010000010.1"/>
</dbReference>